<feature type="repeat" description="ANK" evidence="3">
    <location>
        <begin position="491"/>
        <end position="523"/>
    </location>
</feature>
<reference evidence="5" key="1">
    <citation type="submission" date="2023-04" db="EMBL/GenBank/DDBJ databases">
        <title>Phytophthora fragariaefolia NBRC 109709.</title>
        <authorList>
            <person name="Ichikawa N."/>
            <person name="Sato H."/>
            <person name="Tonouchi N."/>
        </authorList>
    </citation>
    <scope>NUCLEOTIDE SEQUENCE</scope>
    <source>
        <strain evidence="5">NBRC 109709</strain>
    </source>
</reference>
<evidence type="ECO:0000313" key="6">
    <source>
        <dbReference type="Proteomes" id="UP001165121"/>
    </source>
</evidence>
<name>A0A9W7CQ70_9STRA</name>
<dbReference type="InterPro" id="IPR002110">
    <property type="entry name" value="Ankyrin_rpt"/>
</dbReference>
<feature type="repeat" description="ANK" evidence="3">
    <location>
        <begin position="2341"/>
        <end position="2367"/>
    </location>
</feature>
<evidence type="ECO:0000256" key="2">
    <source>
        <dbReference type="ARBA" id="ARBA00023043"/>
    </source>
</evidence>
<feature type="region of interest" description="Disordered" evidence="4">
    <location>
        <begin position="2811"/>
        <end position="2842"/>
    </location>
</feature>
<dbReference type="Gene3D" id="1.25.40.20">
    <property type="entry name" value="Ankyrin repeat-containing domain"/>
    <property type="match status" value="10"/>
</dbReference>
<keyword evidence="6" id="KW-1185">Reference proteome</keyword>
<feature type="repeat" description="ANK" evidence="3">
    <location>
        <begin position="524"/>
        <end position="556"/>
    </location>
</feature>
<organism evidence="5 6">
    <name type="scientific">Phytophthora fragariaefolia</name>
    <dbReference type="NCBI Taxonomy" id="1490495"/>
    <lineage>
        <taxon>Eukaryota</taxon>
        <taxon>Sar</taxon>
        <taxon>Stramenopiles</taxon>
        <taxon>Oomycota</taxon>
        <taxon>Peronosporomycetes</taxon>
        <taxon>Peronosporales</taxon>
        <taxon>Peronosporaceae</taxon>
        <taxon>Phytophthora</taxon>
    </lineage>
</organism>
<evidence type="ECO:0000256" key="4">
    <source>
        <dbReference type="SAM" id="MobiDB-lite"/>
    </source>
</evidence>
<evidence type="ECO:0000256" key="1">
    <source>
        <dbReference type="ARBA" id="ARBA00022737"/>
    </source>
</evidence>
<feature type="repeat" description="ANK" evidence="3">
    <location>
        <begin position="1015"/>
        <end position="1043"/>
    </location>
</feature>
<feature type="repeat" description="ANK" evidence="3">
    <location>
        <begin position="682"/>
        <end position="714"/>
    </location>
</feature>
<evidence type="ECO:0000256" key="3">
    <source>
        <dbReference type="PROSITE-ProRule" id="PRU00023"/>
    </source>
</evidence>
<feature type="repeat" description="ANK" evidence="3">
    <location>
        <begin position="2166"/>
        <end position="2198"/>
    </location>
</feature>
<comment type="caution">
    <text evidence="5">The sequence shown here is derived from an EMBL/GenBank/DDBJ whole genome shotgun (WGS) entry which is preliminary data.</text>
</comment>
<feature type="repeat" description="ANK" evidence="3">
    <location>
        <begin position="804"/>
        <end position="829"/>
    </location>
</feature>
<dbReference type="Pfam" id="PF00023">
    <property type="entry name" value="Ank"/>
    <property type="match status" value="2"/>
</dbReference>
<dbReference type="SMART" id="SM00248">
    <property type="entry name" value="ANK"/>
    <property type="match status" value="26"/>
</dbReference>
<feature type="region of interest" description="Disordered" evidence="4">
    <location>
        <begin position="194"/>
        <end position="230"/>
    </location>
</feature>
<feature type="compositionally biased region" description="Basic and acidic residues" evidence="4">
    <location>
        <begin position="198"/>
        <end position="210"/>
    </location>
</feature>
<dbReference type="PROSITE" id="PS50088">
    <property type="entry name" value="ANK_REPEAT"/>
    <property type="match status" value="11"/>
</dbReference>
<feature type="repeat" description="ANK" evidence="3">
    <location>
        <begin position="1253"/>
        <end position="1285"/>
    </location>
</feature>
<sequence length="2871" mass="320703">MMEKDAEFLGAVEFSNEQQMQTTALRTVRDMIYAQLNRVPEDFLFLCQGREVEKVWEVDRRAWSIVPFALRGSPGLRTDILAKNRKLERPAVANPFEFRYMGNIITRYKKYVHDIKPVYKHRAFQLRKNAPRKHLEPAVEWRVATTWSGDWIYDQQTIKKKSKAEILKSLRTTSRPQDGVLVVKSHFGEILSPCSETKTVEETNEAEHRPSSAQNENTPPATGSKPEKRMQRIEAMSLRERKREDKVRKQKLQWKARLIAMEAQQQMEEKLDAASAQPAGHRMGLTWKNIAQEKVSQEVSFKTVLVKVEEENVLPSRLVPCKPKTRRRPKKVDWATYRWDIPGRCLSALPPSRKHLKVSKINNDISLNTPAGSSAHRQLGLGKFLSSTHIFLEENQVEVFPVLIIRPLEEQIRVNPCAEDVVGEVTMPSIASAEDFNIPKITKETLYASKTYLTEFEYDISATESNFELLYQHIASGVLQDAVWLNRRDVLGRTMLHDAAEFGHANVMELLLKARVVVDAKDSREDTPLHHAARHGRLKEVSMLLREHATPWLLNAEGKSPLYSALEIAAKRSEIPVSRTEGINSELTSVLKPAVERKNFFQAHRTYPQLRQVIDLLWDNYKLEHLVKTDSYARTNCLDLEKQVYGDLIEACRDGNLLRVQRLVDLEKRPVLHYINDQMEFLQRTALHEATEQGHTATVDLLLKLGANGCLRDQRLQAPLHLAAYKGNQNIVKCLMSKFPQVVSYQDIAGVTPLHLAIQQKHWNIATDLISLIQSGGEAIYHDSITGINVEAKRVSSLDLQDVQGYTALHYACINGNLEVCAALASAGAARALSQCIYRIPRGTPHLLGLWWKGDFKGIGSMKSLVNSSDQRKLIDIEAPVELLLRGWKQKKSNYQERLSILDLLLRPEHTGNPGNERSGLVKIAQYPLFHLAAELADDNISVAVEICHRLHKLQVMINMAHPQTNETVLLQECKRICVTYNGLSDRGDKKSDQLALVRCLLELGANVDMANESNGESPLGCAAWYGNLALLDLLLEAGADKNGFLRDCSFSPLHFAALGKNFACAKLLIGRSATVNVEMPPTNAETPLYFAIRSRSEEMVDLLLRSNADPRSLCTVQRAKTSFGIGLSLNSASTLANATHQGMIDHFHEGVDTAALVVSPLTFGLLVAQNLRVFGLPDVVNSTVERSQKSSEWKEMDRICYLLAQRLLEDTTGSKGVATRDDVHLASVLGFWKIVQLLLSHQITLSSAPSTFGMNALHLAAAAGQTNAVIALIASGMNVNCITRSDSAKPKKESAHRTWYEWIGCGHRGALYYSLIHGHTQTAAKLLVLGADAEHTIPHTRKKITWRNKKGRDKDKILSERIVVRFMLSEAMQKAAKTEQLKKKTDPTRLHGEESRAPSVDEASVNLIHLIECSLNQRVPLLHLVVALGHFTLARTLVEAGMSIFSGFTPSLVFQSGMPGWNSVAETPIHIAIACGHLEIVRYFATLVQNHFPGCFVREGKVFKSLLVTACDAHQTSILQFLLNDSDNRGGGFTYEICRDELQTALCTCAAVQFMEGFKLLISHGARPDAHTLVSALKGVISPSKHRMANPWINQVESLVAEKSDSRAPFPGERYQHDLRTHSIETAIHLLNDILLPECVGQIDDFIGASPVYELVQRILVICSRYQLWFVLDNVFIQHQDFFLDVASIWKPVLARAASSCFVLHRAALHNQLELVAFLLRLGIPANLQLKQPQSMKCPIWYAASRGSLQAFVYLALRSASFIEDLMHCQRLNSLPIVFRSINESCSSLSTSDTSCRWQNLSVFGCINVPKKLTNGYLIQKFINYGIEISHGHVDNSLLHHACRRGELIAVQTLVEGGADLAVVNLKGESPLEVASGRKDAFAISIVRYLLIVISQNKPSTAATIIDRALIRCFAQQGKCNISIAQALLNGGANPCYSYQASAIEAKICGCSQISAMLYALQSAQFNAMKLLLDHGAVITVPLSEAFLAQFLMKPEYPVQLHWKRFSKFLKHSGGKELLLEVESIMRTLLKKNIFLGAMNPDLLHQMLVSASALAATIGQEVELEKRFWNVVNKILDKYPKEISNRKAEWNQKAALHYAVACQQTPTIVKLLELRGFDLLAEDEKKQTPLHVAAAGGNEIVCRLLLAKLQSNTTKATAIDVPDNRGRTPLHLAVIHGHEIAANMILAAGASIDIRCHDGLTALLYATKCNRLAILIALHSRLQPEAREDLLTSNGEAGLFVAARHGASPVIRWFVNLYEEGSSVIDHNITGKSDASEVGLVFEMQCRFGRTILHYLAILGDHEILGLLLKAAVRRIQFSSTGGTSDDQAVQDIVNERDKCGYTPLIYAFAFGRLQVVRMLCEYGADPYVSIDHSGDPNAHPYTIGFDISGLLQWFALPGWYSFACKCLPPDEKPRLVQNTSIEDDYMLNSGYNYRKKQSRPSVEWRLKWKRLPAARLLKSEPRRRGKEPIRTTIRTWKFPQKSIFDYACEVGIAPIAEMLVNLQLPQLFRSLTYEAQRRDFMQAVRWNRIKIVQTLITSAAPGYAAIDSTTGNHFLDFLEIGIECAVSRGLEDMAMYLVSQWQGIKENGHDRDTPSAFAFQFAAVFQIACIRRLPKLMEQMIKRGGEELIEFHLNEGPALVYAFGFGHKEIVALLLRNGADLSIPTATYFAPSIRKWVEFESPKNVRVSWQPPTVDDRALISRPPFIGPLDTYEGSTLRLPLDNICRMFANIGLGDRAEGEDACDKSEVIDNTIDDAEICSNSSTDILAKLDQSDKDEAPTDTPNNFPGEILGATLPDKKIGYEIHPLQLNNNSEEKPEQTAEALPLNDATDNDMAVGLGVGSNKMDDIEILQATSVDLSEQNNDTKEDR</sequence>
<dbReference type="Pfam" id="PF13637">
    <property type="entry name" value="Ank_4"/>
    <property type="match status" value="1"/>
</dbReference>
<dbReference type="Pfam" id="PF12796">
    <property type="entry name" value="Ank_2"/>
    <property type="match status" value="5"/>
</dbReference>
<dbReference type="EMBL" id="BSXT01000907">
    <property type="protein sequence ID" value="GMF36055.1"/>
    <property type="molecule type" value="Genomic_DNA"/>
</dbReference>
<keyword evidence="2 3" id="KW-0040">ANK repeat</keyword>
<dbReference type="OrthoDB" id="823504at2759"/>
<keyword evidence="1" id="KW-0677">Repeat</keyword>
<dbReference type="PANTHER" id="PTHR24198:SF165">
    <property type="entry name" value="ANKYRIN REPEAT-CONTAINING PROTEIN-RELATED"/>
    <property type="match status" value="1"/>
</dbReference>
<protein>
    <submittedName>
        <fullName evidence="5">Unnamed protein product</fullName>
    </submittedName>
</protein>
<gene>
    <name evidence="5" type="ORF">Pfra01_000972300</name>
</gene>
<dbReference type="PRINTS" id="PR01415">
    <property type="entry name" value="ANKYRIN"/>
</dbReference>
<feature type="region of interest" description="Disordered" evidence="4">
    <location>
        <begin position="1378"/>
        <end position="1397"/>
    </location>
</feature>
<feature type="repeat" description="ANK" evidence="3">
    <location>
        <begin position="1835"/>
        <end position="1867"/>
    </location>
</feature>
<accession>A0A9W7CQ70</accession>
<proteinExistence type="predicted"/>
<dbReference type="PANTHER" id="PTHR24198">
    <property type="entry name" value="ANKYRIN REPEAT AND PROTEIN KINASE DOMAIN-CONTAINING PROTEIN"/>
    <property type="match status" value="1"/>
</dbReference>
<feature type="repeat" description="ANK" evidence="3">
    <location>
        <begin position="1084"/>
        <end position="1110"/>
    </location>
</feature>
<dbReference type="PROSITE" id="PS50297">
    <property type="entry name" value="ANK_REP_REGION"/>
    <property type="match status" value="8"/>
</dbReference>
<dbReference type="Proteomes" id="UP001165121">
    <property type="component" value="Unassembled WGS sequence"/>
</dbReference>
<feature type="repeat" description="ANK" evidence="3">
    <location>
        <begin position="2636"/>
        <end position="2668"/>
    </location>
</feature>
<evidence type="ECO:0000313" key="5">
    <source>
        <dbReference type="EMBL" id="GMF36055.1"/>
    </source>
</evidence>
<feature type="compositionally biased region" description="Polar residues" evidence="4">
    <location>
        <begin position="211"/>
        <end position="221"/>
    </location>
</feature>
<dbReference type="InterPro" id="IPR036770">
    <property type="entry name" value="Ankyrin_rpt-contain_sf"/>
</dbReference>
<dbReference type="SUPFAM" id="SSF48403">
    <property type="entry name" value="Ankyrin repeat"/>
    <property type="match status" value="7"/>
</dbReference>